<name>A0ABT4A6B5_9BACT</name>
<organism evidence="2 3">
    <name type="scientific">Archangium lansingense</name>
    <dbReference type="NCBI Taxonomy" id="2995310"/>
    <lineage>
        <taxon>Bacteria</taxon>
        <taxon>Pseudomonadati</taxon>
        <taxon>Myxococcota</taxon>
        <taxon>Myxococcia</taxon>
        <taxon>Myxococcales</taxon>
        <taxon>Cystobacterineae</taxon>
        <taxon>Archangiaceae</taxon>
        <taxon>Archangium</taxon>
    </lineage>
</organism>
<keyword evidence="1" id="KW-0812">Transmembrane</keyword>
<gene>
    <name evidence="2" type="ORF">OV287_18845</name>
</gene>
<evidence type="ECO:0000313" key="2">
    <source>
        <dbReference type="EMBL" id="MCY1076539.1"/>
    </source>
</evidence>
<keyword evidence="1" id="KW-1133">Transmembrane helix</keyword>
<keyword evidence="1" id="KW-0472">Membrane</keyword>
<sequence length="193" mass="22003">MMDFIDKLVPFVCVTLALLFTAVLYLSFILEVVKIVREPVREFFQKLTIKRVISGVLGLLPVALVMGGLAWALLRPWIAPDGTPLERCLKGQTPREFLEEDRKKLELLWSFYHHHNDEDFRSIQKQSLASIVLPVEGQITQEQAFALNKARLDALFEERDRVVKYRRQILETACKEAASRIESTAPVAAPAEP</sequence>
<dbReference type="Proteomes" id="UP001207654">
    <property type="component" value="Unassembled WGS sequence"/>
</dbReference>
<dbReference type="RefSeq" id="WP_267535421.1">
    <property type="nucleotide sequence ID" value="NZ_JAPNKA010000001.1"/>
</dbReference>
<reference evidence="2 3" key="1">
    <citation type="submission" date="2022-11" db="EMBL/GenBank/DDBJ databases">
        <title>Minimal conservation of predation-associated metabolite biosynthetic gene clusters underscores biosynthetic potential of Myxococcota including descriptions for ten novel species: Archangium lansinium sp. nov., Myxococcus landrumus sp. nov., Nannocystis bai.</title>
        <authorList>
            <person name="Ahearne A."/>
            <person name="Stevens C."/>
            <person name="Phillips K."/>
        </authorList>
    </citation>
    <scope>NUCLEOTIDE SEQUENCE [LARGE SCALE GENOMIC DNA]</scope>
    <source>
        <strain evidence="2 3">MIWBW</strain>
    </source>
</reference>
<evidence type="ECO:0000313" key="3">
    <source>
        <dbReference type="Proteomes" id="UP001207654"/>
    </source>
</evidence>
<dbReference type="EMBL" id="JAPNKA010000001">
    <property type="protein sequence ID" value="MCY1076539.1"/>
    <property type="molecule type" value="Genomic_DNA"/>
</dbReference>
<keyword evidence="3" id="KW-1185">Reference proteome</keyword>
<feature type="transmembrane region" description="Helical" evidence="1">
    <location>
        <begin position="53"/>
        <end position="74"/>
    </location>
</feature>
<accession>A0ABT4A6B5</accession>
<feature type="transmembrane region" description="Helical" evidence="1">
    <location>
        <begin position="12"/>
        <end position="33"/>
    </location>
</feature>
<protein>
    <submittedName>
        <fullName evidence="2">Uncharacterized protein</fullName>
    </submittedName>
</protein>
<proteinExistence type="predicted"/>
<evidence type="ECO:0000256" key="1">
    <source>
        <dbReference type="SAM" id="Phobius"/>
    </source>
</evidence>
<comment type="caution">
    <text evidence="2">The sequence shown here is derived from an EMBL/GenBank/DDBJ whole genome shotgun (WGS) entry which is preliminary data.</text>
</comment>